<dbReference type="Pfam" id="PF01094">
    <property type="entry name" value="ANF_receptor"/>
    <property type="match status" value="1"/>
</dbReference>
<reference evidence="7 8" key="1">
    <citation type="submission" date="2019-07" db="EMBL/GenBank/DDBJ databases">
        <title>Genomics analysis of Aphanomyces spp. identifies a new class of oomycete effector associated with host adaptation.</title>
        <authorList>
            <person name="Gaulin E."/>
        </authorList>
    </citation>
    <scope>NUCLEOTIDE SEQUENCE [LARGE SCALE GENOMIC DNA]</scope>
    <source>
        <strain evidence="7 8">ATCC 201684</strain>
    </source>
</reference>
<dbReference type="InterPro" id="IPR028082">
    <property type="entry name" value="Peripla_BP_I"/>
</dbReference>
<dbReference type="Proteomes" id="UP000481153">
    <property type="component" value="Unassembled WGS sequence"/>
</dbReference>
<evidence type="ECO:0000256" key="5">
    <source>
        <dbReference type="SAM" id="Phobius"/>
    </source>
</evidence>
<keyword evidence="8" id="KW-1185">Reference proteome</keyword>
<evidence type="ECO:0000256" key="2">
    <source>
        <dbReference type="ARBA" id="ARBA00022692"/>
    </source>
</evidence>
<evidence type="ECO:0000256" key="3">
    <source>
        <dbReference type="ARBA" id="ARBA00022989"/>
    </source>
</evidence>
<evidence type="ECO:0000313" key="8">
    <source>
        <dbReference type="Proteomes" id="UP000481153"/>
    </source>
</evidence>
<accession>A0A6G0WGK2</accession>
<feature type="transmembrane region" description="Helical" evidence="5">
    <location>
        <begin position="699"/>
        <end position="719"/>
    </location>
</feature>
<evidence type="ECO:0000259" key="6">
    <source>
        <dbReference type="Pfam" id="PF01094"/>
    </source>
</evidence>
<dbReference type="EMBL" id="VJMJ01000219">
    <property type="protein sequence ID" value="KAF0726277.1"/>
    <property type="molecule type" value="Genomic_DNA"/>
</dbReference>
<feature type="domain" description="Receptor ligand binding region" evidence="6">
    <location>
        <begin position="171"/>
        <end position="303"/>
    </location>
</feature>
<feature type="transmembrane region" description="Helical" evidence="5">
    <location>
        <begin position="136"/>
        <end position="161"/>
    </location>
</feature>
<dbReference type="AlphaFoldDB" id="A0A6G0WGK2"/>
<comment type="subcellular location">
    <subcellularLocation>
        <location evidence="1">Membrane</location>
    </subcellularLocation>
</comment>
<proteinExistence type="predicted"/>
<sequence length="750" mass="81096">MATSVVELNLLDWLIFSHELHLMLSSSLYDVQWGSFRPQADTVDSLAISFKITILKTINALPPSWPLFWKLFCSLGGTWVIFSGVNCLHAFGVKPRACLFVTMKTWDEIQSAILLAINSSQAGAKRQPKRTNAANMLAVVLLCLVGCIAAATYDIVLGVLVPDLSESAPLQQAVWTAISDAQRTLGPFTVQPVFEQTYCNDTGTATALTALSRRGVTSVVGPPCDASCRLTWPILSLQSIPQFSTGCGGLPVSPLYDQVYRVAPPDKYKLMAVELLSRTYGSSAAFIVPSTSGWASLLPTLADVIPTSNWFLYDSDARLDSVLAIVLANPSFAILAFDVVDVAGFVAAAQSPSVALVGLSVDFNGTQNSSTSALVSIVLDTSPVANVSQSLQASLVYDATMLACQTSIKPSATLFPPSPGASGLINWIGDQRVRAPLFQVEAVISGKIQVLGTFSLALNGSLVYAIAQPTALWSKPASTTSAPYAPWVLGAICILSACGLAFVMRLFLPPFWLVSIFFDGFDRHKDAIDAQTFQVYTAQEKSASLRRNTRALIFQTGLDLFNLGISIGVFFGFVIEQDTNIPRIAIYSIALGSQIAFIPSLVATRMPTILRHHAPKWIQIKPANVSVLDGSFVGPVNLNLPGGRVDVSALLGGLQTTLQQVQLEHLDVANALLRLWLEEVPILGINVYYILSMTVPPPVLYIATFGAMVAMGFKLHLFNRLSELYFQQRGVLFDIAMARLEVKQRRSSYN</sequence>
<feature type="transmembrane region" description="Helical" evidence="5">
    <location>
        <begin position="551"/>
        <end position="575"/>
    </location>
</feature>
<dbReference type="GO" id="GO:0016020">
    <property type="term" value="C:membrane"/>
    <property type="evidence" value="ECO:0007669"/>
    <property type="project" value="UniProtKB-SubCell"/>
</dbReference>
<dbReference type="SUPFAM" id="SSF53822">
    <property type="entry name" value="Periplasmic binding protein-like I"/>
    <property type="match status" value="1"/>
</dbReference>
<keyword evidence="2 5" id="KW-0812">Transmembrane</keyword>
<organism evidence="7 8">
    <name type="scientific">Aphanomyces euteiches</name>
    <dbReference type="NCBI Taxonomy" id="100861"/>
    <lineage>
        <taxon>Eukaryota</taxon>
        <taxon>Sar</taxon>
        <taxon>Stramenopiles</taxon>
        <taxon>Oomycota</taxon>
        <taxon>Saprolegniomycetes</taxon>
        <taxon>Saprolegniales</taxon>
        <taxon>Verrucalvaceae</taxon>
        <taxon>Aphanomyces</taxon>
    </lineage>
</organism>
<feature type="transmembrane region" description="Helical" evidence="5">
    <location>
        <begin position="67"/>
        <end position="88"/>
    </location>
</feature>
<keyword evidence="4 5" id="KW-0472">Membrane</keyword>
<dbReference type="VEuPathDB" id="FungiDB:AeMF1_002507"/>
<dbReference type="Gene3D" id="3.40.50.2300">
    <property type="match status" value="1"/>
</dbReference>
<gene>
    <name evidence="7" type="ORF">Ae201684_015393</name>
</gene>
<evidence type="ECO:0000313" key="7">
    <source>
        <dbReference type="EMBL" id="KAF0726277.1"/>
    </source>
</evidence>
<evidence type="ECO:0000256" key="4">
    <source>
        <dbReference type="ARBA" id="ARBA00023136"/>
    </source>
</evidence>
<feature type="transmembrane region" description="Helical" evidence="5">
    <location>
        <begin position="484"/>
        <end position="508"/>
    </location>
</feature>
<evidence type="ECO:0000256" key="1">
    <source>
        <dbReference type="ARBA" id="ARBA00004370"/>
    </source>
</evidence>
<feature type="transmembrane region" description="Helical" evidence="5">
    <location>
        <begin position="581"/>
        <end position="603"/>
    </location>
</feature>
<name>A0A6G0WGK2_9STRA</name>
<keyword evidence="3 5" id="KW-1133">Transmembrane helix</keyword>
<protein>
    <recommendedName>
        <fullName evidence="6">Receptor ligand binding region domain-containing protein</fullName>
    </recommendedName>
</protein>
<dbReference type="InterPro" id="IPR001828">
    <property type="entry name" value="ANF_lig-bd_rcpt"/>
</dbReference>
<comment type="caution">
    <text evidence="7">The sequence shown here is derived from an EMBL/GenBank/DDBJ whole genome shotgun (WGS) entry which is preliminary data.</text>
</comment>